<name>A0A1I7LIC6_9BACL</name>
<evidence type="ECO:0000313" key="2">
    <source>
        <dbReference type="EMBL" id="SFV09425.1"/>
    </source>
</evidence>
<accession>A0A1I7LIC6</accession>
<gene>
    <name evidence="2" type="ORF">SAMN05421543_1594</name>
</gene>
<keyword evidence="1" id="KW-1133">Transmembrane helix</keyword>
<sequence length="76" mass="8358">MTDTTVDTMGVITMTIIATTITMITMVITKIIMGIMITTIMKIHLHTSVRCPGDDARIAGKRTMSQTIFVLTVERA</sequence>
<dbReference type="AlphaFoldDB" id="A0A1I7LIC6"/>
<proteinExistence type="predicted"/>
<organism evidence="2 3">
    <name type="scientific">Alicyclobacillus macrosporangiidus</name>
    <dbReference type="NCBI Taxonomy" id="392015"/>
    <lineage>
        <taxon>Bacteria</taxon>
        <taxon>Bacillati</taxon>
        <taxon>Bacillota</taxon>
        <taxon>Bacilli</taxon>
        <taxon>Bacillales</taxon>
        <taxon>Alicyclobacillaceae</taxon>
        <taxon>Alicyclobacillus</taxon>
    </lineage>
</organism>
<keyword evidence="1" id="KW-0812">Transmembrane</keyword>
<evidence type="ECO:0000256" key="1">
    <source>
        <dbReference type="SAM" id="Phobius"/>
    </source>
</evidence>
<keyword evidence="3" id="KW-1185">Reference proteome</keyword>
<keyword evidence="1" id="KW-0472">Membrane</keyword>
<dbReference type="Proteomes" id="UP000183508">
    <property type="component" value="Unassembled WGS sequence"/>
</dbReference>
<reference evidence="3" key="1">
    <citation type="submission" date="2016-10" db="EMBL/GenBank/DDBJ databases">
        <authorList>
            <person name="Varghese N."/>
        </authorList>
    </citation>
    <scope>NUCLEOTIDE SEQUENCE [LARGE SCALE GENOMIC DNA]</scope>
    <source>
        <strain evidence="3">DSM 17980</strain>
    </source>
</reference>
<feature type="transmembrane region" description="Helical" evidence="1">
    <location>
        <begin position="12"/>
        <end position="33"/>
    </location>
</feature>
<dbReference type="EMBL" id="FPBV01000059">
    <property type="protein sequence ID" value="SFV09425.1"/>
    <property type="molecule type" value="Genomic_DNA"/>
</dbReference>
<evidence type="ECO:0000313" key="3">
    <source>
        <dbReference type="Proteomes" id="UP000183508"/>
    </source>
</evidence>
<protein>
    <submittedName>
        <fullName evidence="2">Uncharacterized protein</fullName>
    </submittedName>
</protein>